<name>A0ACC2B5R0_DIPCM</name>
<reference evidence="2" key="1">
    <citation type="journal article" date="2024" name="Proc. Natl. Acad. Sci. U.S.A.">
        <title>Extraordinary preservation of gene collinearity over three hundred million years revealed in homosporous lycophytes.</title>
        <authorList>
            <person name="Li C."/>
            <person name="Wickell D."/>
            <person name="Kuo L.Y."/>
            <person name="Chen X."/>
            <person name="Nie B."/>
            <person name="Liao X."/>
            <person name="Peng D."/>
            <person name="Ji J."/>
            <person name="Jenkins J."/>
            <person name="Williams M."/>
            <person name="Shu S."/>
            <person name="Plott C."/>
            <person name="Barry K."/>
            <person name="Rajasekar S."/>
            <person name="Grimwood J."/>
            <person name="Han X."/>
            <person name="Sun S."/>
            <person name="Hou Z."/>
            <person name="He W."/>
            <person name="Dai G."/>
            <person name="Sun C."/>
            <person name="Schmutz J."/>
            <person name="Leebens-Mack J.H."/>
            <person name="Li F.W."/>
            <person name="Wang L."/>
        </authorList>
    </citation>
    <scope>NUCLEOTIDE SEQUENCE [LARGE SCALE GENOMIC DNA]</scope>
    <source>
        <strain evidence="2">cv. PW_Plant_1</strain>
    </source>
</reference>
<gene>
    <name evidence="1" type="ORF">O6H91_17G019900</name>
</gene>
<evidence type="ECO:0000313" key="1">
    <source>
        <dbReference type="EMBL" id="KAJ7524762.1"/>
    </source>
</evidence>
<proteinExistence type="predicted"/>
<organism evidence="1 2">
    <name type="scientific">Diphasiastrum complanatum</name>
    <name type="common">Issler's clubmoss</name>
    <name type="synonym">Lycopodium complanatum</name>
    <dbReference type="NCBI Taxonomy" id="34168"/>
    <lineage>
        <taxon>Eukaryota</taxon>
        <taxon>Viridiplantae</taxon>
        <taxon>Streptophyta</taxon>
        <taxon>Embryophyta</taxon>
        <taxon>Tracheophyta</taxon>
        <taxon>Lycopodiopsida</taxon>
        <taxon>Lycopodiales</taxon>
        <taxon>Lycopodiaceae</taxon>
        <taxon>Lycopodioideae</taxon>
        <taxon>Diphasiastrum</taxon>
    </lineage>
</organism>
<evidence type="ECO:0000313" key="2">
    <source>
        <dbReference type="Proteomes" id="UP001162992"/>
    </source>
</evidence>
<keyword evidence="2" id="KW-1185">Reference proteome</keyword>
<dbReference type="Proteomes" id="UP001162992">
    <property type="component" value="Chromosome 17"/>
</dbReference>
<dbReference type="EMBL" id="CM055108">
    <property type="protein sequence ID" value="KAJ7524762.1"/>
    <property type="molecule type" value="Genomic_DNA"/>
</dbReference>
<sequence length="593" mass="62447">MAGAAGQVAAGPPEESAEEGGELLFCGGTAWDSIGRRQAEATAAVLSLPTRLKPLCGVPISFVAAGSASCHCVALDPNGRCFTWGRNEKGQLGLGDLHQRDMPTIVSALSKFKIVKAGSGRQHTVVVTDDGHSLAFGFNKHGQLGAGFVKEEAEKLPVKCLVAEATHAVCGADFTVWLSSASGASILSAGLPQYGQLGHGTDNEYNAKESSVRLVYEAQPRPRAIAAFTGKTVTKVACGNNHSVAVDSNGFVYTWGFGGHGRLGHKEQKDEWTPRLIETFQRNNVLPPSAVVAAGSAYSACTAGGGQLYMWGRVKATGDNWMYPKPVLDLSGWSIRSMDCGNTSSVAAAEESCISWGTAVHGELGYGPTGPKSSANPKKIDALEGMHVTRVACGLAHTLLVVDGSKCKERLDQFAVYEGPKDTEGTLKPKESEAVQKQVVGKSGKKRKSDATEAADGDLKGKKKPSKKKATLEDGAGADKLIADKKVGGKSSKKTSKDVSKLAGNSPKSPRARSSKNSKDDTDSEVDEESNGSPEVTRARGRDRFKSVLARGRKKQSSDTETPEISNAADKSGKMTASKRGRGRGRGRGRSRS</sequence>
<protein>
    <submittedName>
        <fullName evidence="1">Uncharacterized protein</fullName>
    </submittedName>
</protein>
<comment type="caution">
    <text evidence="1">The sequence shown here is derived from an EMBL/GenBank/DDBJ whole genome shotgun (WGS) entry which is preliminary data.</text>
</comment>
<accession>A0ACC2B5R0</accession>